<dbReference type="Gramene" id="ESW18441">
    <property type="protein sequence ID" value="ESW18441"/>
    <property type="gene ID" value="PHAVU_006G041300g"/>
</dbReference>
<dbReference type="OrthoDB" id="1689146at2759"/>
<dbReference type="InterPro" id="IPR007658">
    <property type="entry name" value="DUF594"/>
</dbReference>
<feature type="compositionally biased region" description="Polar residues" evidence="1">
    <location>
        <begin position="229"/>
        <end position="258"/>
    </location>
</feature>
<evidence type="ECO:0000259" key="3">
    <source>
        <dbReference type="Pfam" id="PF13968"/>
    </source>
</evidence>
<feature type="transmembrane region" description="Helical" evidence="2">
    <location>
        <begin position="120"/>
        <end position="137"/>
    </location>
</feature>
<dbReference type="EMBL" id="CM002293">
    <property type="protein sequence ID" value="ESW18441.1"/>
    <property type="molecule type" value="Genomic_DNA"/>
</dbReference>
<protein>
    <recommendedName>
        <fullName evidence="3">DUF4220 domain-containing protein</fullName>
    </recommendedName>
</protein>
<dbReference type="Proteomes" id="UP000000226">
    <property type="component" value="Chromosome 6"/>
</dbReference>
<feature type="region of interest" description="Disordered" evidence="1">
    <location>
        <begin position="613"/>
        <end position="678"/>
    </location>
</feature>
<dbReference type="InterPro" id="IPR025315">
    <property type="entry name" value="DUF4220"/>
</dbReference>
<dbReference type="PANTHER" id="PTHR31325">
    <property type="entry name" value="OS01G0798800 PROTEIN-RELATED"/>
    <property type="match status" value="1"/>
</dbReference>
<feature type="transmembrane region" description="Helical" evidence="2">
    <location>
        <begin position="50"/>
        <end position="69"/>
    </location>
</feature>
<feature type="transmembrane region" description="Helical" evidence="2">
    <location>
        <begin position="20"/>
        <end position="38"/>
    </location>
</feature>
<dbReference type="eggNOG" id="ENOG502QQBP">
    <property type="taxonomic scope" value="Eukaryota"/>
</dbReference>
<keyword evidence="2" id="KW-1133">Transmembrane helix</keyword>
<proteinExistence type="predicted"/>
<keyword evidence="5" id="KW-1185">Reference proteome</keyword>
<keyword evidence="2" id="KW-0812">Transmembrane</keyword>
<keyword evidence="2" id="KW-0472">Membrane</keyword>
<feature type="transmembrane region" description="Helical" evidence="2">
    <location>
        <begin position="390"/>
        <end position="412"/>
    </location>
</feature>
<feature type="domain" description="DUF4220" evidence="3">
    <location>
        <begin position="52"/>
        <end position="499"/>
    </location>
</feature>
<sequence length="923" mass="106316">MVNPIPYFARNIWGKWNIQGVILVSLSMQIILIFAAPFRKRSRNTLLVSLLWFTYLVADVTADFCVGLISNKYGDKDTAVSTIDDYLRAFWTPFLLLHLGGPDTITAFSLEDNELWLRHMLGLIVQVCLTGYVFLLTLPDNTLWIPTALVFMAGLIKFAERTRSLQLASLGNFRQSMVHDPDPGPNYAKLMDELKSRREAGLPAEIVTMPEISNQFLDIETEQSDAKPDNQTPDTASMNEIDNPSKQSQEKQTSNSVKSPPDTPKSVRGEEKNSSTTPKGDDVEDLLDLEVIKGAYDYFNTFKGLVVDMIFSFQERSNSRNYLLGRTAVDALRVIEVELNFIYQAFYTKTTIIKSWLGISFRFLSISSVVAALVVFIYEQKRGCEPFDVKITYILLYGAVALEVLSIVMFIFSDYSFALIYSRNSQKISDSDSGTRTGMVTSILNTIFTWVLKLKRPKWTDHKVKKPEWFNNKHYRVLERFVLFRRWSETISAFNLISYCLHKKKKWLDWVIDKIGAKEFVEQWIYEKKMPMLQMLWIFIFTELKRKAGDADDVETIQRICTSRGEWVIQEGDLSRKDLNKLMRYVERNEVTFDECLILWHIATDLLFYEEEDGNQETEEGQNENDGEKQKKKEEQNENDGEKQKKKEGQTENDDEKKKNENEVQDLEQGKHEDGEDGHIELQHFSKLLSDYMLYLLIMQPTMMSAVSGIGQKRFQDTCKEATNFFSKRKSIAAGEKIMNEQLNKRKNNGRPTLNSFISLVGEKTKDLWEKLKKVLRGTRCFGIFFKEKEEGDYSESKLKEACRQLRDVCVDYEPSAVKGDRSKSLLFDACKLAAVINGLGLNETKKWKLIAQVWVELLSYAAANCIPITHVQQLSKGGEFLSLVWLLMTHLGLAKQFQIKEGHARAKLVVSEEYEEKKEQKK</sequence>
<reference evidence="5" key="1">
    <citation type="journal article" date="2014" name="Nat. Genet.">
        <title>A reference genome for common bean and genome-wide analysis of dual domestications.</title>
        <authorList>
            <person name="Schmutz J."/>
            <person name="McClean P.E."/>
            <person name="Mamidi S."/>
            <person name="Wu G.A."/>
            <person name="Cannon S.B."/>
            <person name="Grimwood J."/>
            <person name="Jenkins J."/>
            <person name="Shu S."/>
            <person name="Song Q."/>
            <person name="Chavarro C."/>
            <person name="Torres-Torres M."/>
            <person name="Geffroy V."/>
            <person name="Moghaddam S.M."/>
            <person name="Gao D."/>
            <person name="Abernathy B."/>
            <person name="Barry K."/>
            <person name="Blair M."/>
            <person name="Brick M.A."/>
            <person name="Chovatia M."/>
            <person name="Gepts P."/>
            <person name="Goodstein D.M."/>
            <person name="Gonzales M."/>
            <person name="Hellsten U."/>
            <person name="Hyten D.L."/>
            <person name="Jia G."/>
            <person name="Kelly J.D."/>
            <person name="Kudrna D."/>
            <person name="Lee R."/>
            <person name="Richard M.M."/>
            <person name="Miklas P.N."/>
            <person name="Osorno J.M."/>
            <person name="Rodrigues J."/>
            <person name="Thareau V."/>
            <person name="Urrea C.A."/>
            <person name="Wang M."/>
            <person name="Yu Y."/>
            <person name="Zhang M."/>
            <person name="Wing R.A."/>
            <person name="Cregan P.B."/>
            <person name="Rokhsar D.S."/>
            <person name="Jackson S.A."/>
        </authorList>
    </citation>
    <scope>NUCLEOTIDE SEQUENCE [LARGE SCALE GENOMIC DNA]</scope>
    <source>
        <strain evidence="5">cv. G19833</strain>
    </source>
</reference>
<gene>
    <name evidence="4" type="ORF">PHAVU_006G041300g</name>
</gene>
<evidence type="ECO:0000313" key="5">
    <source>
        <dbReference type="Proteomes" id="UP000000226"/>
    </source>
</evidence>
<feature type="transmembrane region" description="Helical" evidence="2">
    <location>
        <begin position="359"/>
        <end position="378"/>
    </location>
</feature>
<evidence type="ECO:0000256" key="1">
    <source>
        <dbReference type="SAM" id="MobiDB-lite"/>
    </source>
</evidence>
<feature type="compositionally biased region" description="Basic and acidic residues" evidence="1">
    <location>
        <begin position="626"/>
        <end position="678"/>
    </location>
</feature>
<evidence type="ECO:0000313" key="4">
    <source>
        <dbReference type="EMBL" id="ESW18441.1"/>
    </source>
</evidence>
<name>V7BPD5_PHAVU</name>
<organism evidence="4 5">
    <name type="scientific">Phaseolus vulgaris</name>
    <name type="common">Kidney bean</name>
    <name type="synonym">French bean</name>
    <dbReference type="NCBI Taxonomy" id="3885"/>
    <lineage>
        <taxon>Eukaryota</taxon>
        <taxon>Viridiplantae</taxon>
        <taxon>Streptophyta</taxon>
        <taxon>Embryophyta</taxon>
        <taxon>Tracheophyta</taxon>
        <taxon>Spermatophyta</taxon>
        <taxon>Magnoliopsida</taxon>
        <taxon>eudicotyledons</taxon>
        <taxon>Gunneridae</taxon>
        <taxon>Pentapetalae</taxon>
        <taxon>rosids</taxon>
        <taxon>fabids</taxon>
        <taxon>Fabales</taxon>
        <taxon>Fabaceae</taxon>
        <taxon>Papilionoideae</taxon>
        <taxon>50 kb inversion clade</taxon>
        <taxon>NPAAA clade</taxon>
        <taxon>indigoferoid/millettioid clade</taxon>
        <taxon>Phaseoleae</taxon>
        <taxon>Phaseolus</taxon>
    </lineage>
</organism>
<feature type="compositionally biased region" description="Acidic residues" evidence="1">
    <location>
        <begin position="613"/>
        <end position="625"/>
    </location>
</feature>
<dbReference type="Pfam" id="PF04578">
    <property type="entry name" value="DUF594"/>
    <property type="match status" value="1"/>
</dbReference>
<dbReference type="STRING" id="3885.V7BPD5"/>
<dbReference type="OMA" id="CRANDHV"/>
<evidence type="ECO:0000256" key="2">
    <source>
        <dbReference type="SAM" id="Phobius"/>
    </source>
</evidence>
<dbReference type="AlphaFoldDB" id="V7BPD5"/>
<feature type="region of interest" description="Disordered" evidence="1">
    <location>
        <begin position="223"/>
        <end position="281"/>
    </location>
</feature>
<dbReference type="Pfam" id="PF13968">
    <property type="entry name" value="DUF4220"/>
    <property type="match status" value="1"/>
</dbReference>
<accession>V7BPD5</accession>